<feature type="transmembrane region" description="Helical" evidence="6">
    <location>
        <begin position="198"/>
        <end position="221"/>
    </location>
</feature>
<accession>A0A381J6Q8</accession>
<dbReference type="EMBL" id="UFWZ01000001">
    <property type="protein sequence ID" value="SUY45677.1"/>
    <property type="molecule type" value="Genomic_DNA"/>
</dbReference>
<proteinExistence type="predicted"/>
<feature type="transmembrane region" description="Helical" evidence="6">
    <location>
        <begin position="60"/>
        <end position="79"/>
    </location>
</feature>
<evidence type="ECO:0000256" key="5">
    <source>
        <dbReference type="ARBA" id="ARBA00023136"/>
    </source>
</evidence>
<evidence type="ECO:0000313" key="8">
    <source>
        <dbReference type="Proteomes" id="UP000254664"/>
    </source>
</evidence>
<keyword evidence="8" id="KW-1185">Reference proteome</keyword>
<gene>
    <name evidence="7" type="ORF">NCTC9836_00394</name>
</gene>
<feature type="transmembrane region" description="Helical" evidence="6">
    <location>
        <begin position="267"/>
        <end position="297"/>
    </location>
</feature>
<dbReference type="Pfam" id="PF03631">
    <property type="entry name" value="Virul_fac_BrkB"/>
    <property type="match status" value="1"/>
</dbReference>
<dbReference type="InterPro" id="IPR017039">
    <property type="entry name" value="Virul_fac_BrkB"/>
</dbReference>
<organism evidence="7 8">
    <name type="scientific">Clostridium putrefaciens</name>
    <dbReference type="NCBI Taxonomy" id="99675"/>
    <lineage>
        <taxon>Bacteria</taxon>
        <taxon>Bacillati</taxon>
        <taxon>Bacillota</taxon>
        <taxon>Clostridia</taxon>
        <taxon>Eubacteriales</taxon>
        <taxon>Clostridiaceae</taxon>
        <taxon>Clostridium</taxon>
    </lineage>
</organism>
<comment type="subcellular location">
    <subcellularLocation>
        <location evidence="1">Cell membrane</location>
        <topology evidence="1">Multi-pass membrane protein</topology>
    </subcellularLocation>
</comment>
<protein>
    <submittedName>
        <fullName evidence="7">YihY family protein</fullName>
    </submittedName>
</protein>
<dbReference type="PIRSF" id="PIRSF035875">
    <property type="entry name" value="RNase_BN"/>
    <property type="match status" value="1"/>
</dbReference>
<dbReference type="Proteomes" id="UP000254664">
    <property type="component" value="Unassembled WGS sequence"/>
</dbReference>
<name>A0A381J6Q8_9CLOT</name>
<dbReference type="NCBIfam" id="TIGR00765">
    <property type="entry name" value="yihY_not_rbn"/>
    <property type="match status" value="1"/>
</dbReference>
<feature type="transmembrane region" description="Helical" evidence="6">
    <location>
        <begin position="155"/>
        <end position="178"/>
    </location>
</feature>
<keyword evidence="2" id="KW-1003">Cell membrane</keyword>
<dbReference type="GO" id="GO:0005886">
    <property type="term" value="C:plasma membrane"/>
    <property type="evidence" value="ECO:0007669"/>
    <property type="project" value="UniProtKB-SubCell"/>
</dbReference>
<sequence>MKYTKIEYIIKKYYKRKEWNELKKVLGYHLDARILFFGLIKKFKEDEIVALSSQLSYSLVLSFFPFLIFLLTMIGFLSLDSVQVLKALEAFLPLSVYDLVSSIVLDIVESQNGSLLSLSLILSIWSASAGFSAVIRGLNKAYNQNETRGFIRVKLISILFTMTIVVIIIVNLILLVFGGVIRGFLLKYDYFSPGFITWIWGALKYVIIIFTTNFLFAVLYRYTPAKRLTWKEVIPGAVFTTISWIGVSLGFSYYVNNFNNFSRFYGSIGAVIVLMTWVFLSSIIMLIGGEINALIALMEEKSRIS</sequence>
<keyword evidence="3 6" id="KW-0812">Transmembrane</keyword>
<evidence type="ECO:0000256" key="6">
    <source>
        <dbReference type="SAM" id="Phobius"/>
    </source>
</evidence>
<evidence type="ECO:0000256" key="4">
    <source>
        <dbReference type="ARBA" id="ARBA00022989"/>
    </source>
</evidence>
<keyword evidence="4 6" id="KW-1133">Transmembrane helix</keyword>
<dbReference type="PANTHER" id="PTHR30213">
    <property type="entry name" value="INNER MEMBRANE PROTEIN YHJD"/>
    <property type="match status" value="1"/>
</dbReference>
<keyword evidence="5 6" id="KW-0472">Membrane</keyword>
<evidence type="ECO:0000256" key="3">
    <source>
        <dbReference type="ARBA" id="ARBA00022692"/>
    </source>
</evidence>
<evidence type="ECO:0000256" key="2">
    <source>
        <dbReference type="ARBA" id="ARBA00022475"/>
    </source>
</evidence>
<dbReference type="AlphaFoldDB" id="A0A381J6Q8"/>
<reference evidence="7 8" key="1">
    <citation type="submission" date="2018-06" db="EMBL/GenBank/DDBJ databases">
        <authorList>
            <consortium name="Pathogen Informatics"/>
            <person name="Doyle S."/>
        </authorList>
    </citation>
    <scope>NUCLEOTIDE SEQUENCE [LARGE SCALE GENOMIC DNA]</scope>
    <source>
        <strain evidence="7 8">NCTC9836</strain>
    </source>
</reference>
<evidence type="ECO:0000256" key="1">
    <source>
        <dbReference type="ARBA" id="ARBA00004651"/>
    </source>
</evidence>
<feature type="transmembrane region" description="Helical" evidence="6">
    <location>
        <begin position="233"/>
        <end position="255"/>
    </location>
</feature>
<evidence type="ECO:0000313" key="7">
    <source>
        <dbReference type="EMBL" id="SUY45677.1"/>
    </source>
</evidence>
<feature type="transmembrane region" description="Helical" evidence="6">
    <location>
        <begin position="114"/>
        <end position="135"/>
    </location>
</feature>
<dbReference type="PANTHER" id="PTHR30213:SF0">
    <property type="entry name" value="UPF0761 MEMBRANE PROTEIN YIHY"/>
    <property type="match status" value="1"/>
</dbReference>
<dbReference type="RefSeq" id="WP_423237222.1">
    <property type="nucleotide sequence ID" value="NZ_UFWZ01000001.1"/>
</dbReference>